<organism evidence="1">
    <name type="scientific">marine sediment metagenome</name>
    <dbReference type="NCBI Taxonomy" id="412755"/>
    <lineage>
        <taxon>unclassified sequences</taxon>
        <taxon>metagenomes</taxon>
        <taxon>ecological metagenomes</taxon>
    </lineage>
</organism>
<dbReference type="EMBL" id="BARV01030801">
    <property type="protein sequence ID" value="GAI45104.1"/>
    <property type="molecule type" value="Genomic_DNA"/>
</dbReference>
<accession>X1QPB1</accession>
<protein>
    <submittedName>
        <fullName evidence="1">Uncharacterized protein</fullName>
    </submittedName>
</protein>
<comment type="caution">
    <text evidence="1">The sequence shown here is derived from an EMBL/GenBank/DDBJ whole genome shotgun (WGS) entry which is preliminary data.</text>
</comment>
<proteinExistence type="predicted"/>
<reference evidence="1" key="1">
    <citation type="journal article" date="2014" name="Front. Microbiol.">
        <title>High frequency of phylogenetically diverse reductive dehalogenase-homologous genes in deep subseafloor sedimentary metagenomes.</title>
        <authorList>
            <person name="Kawai M."/>
            <person name="Futagami T."/>
            <person name="Toyoda A."/>
            <person name="Takaki Y."/>
            <person name="Nishi S."/>
            <person name="Hori S."/>
            <person name="Arai W."/>
            <person name="Tsubouchi T."/>
            <person name="Morono Y."/>
            <person name="Uchiyama I."/>
            <person name="Ito T."/>
            <person name="Fujiyama A."/>
            <person name="Inagaki F."/>
            <person name="Takami H."/>
        </authorList>
    </citation>
    <scope>NUCLEOTIDE SEQUENCE</scope>
    <source>
        <strain evidence="1">Expedition CK06-06</strain>
    </source>
</reference>
<feature type="non-terminal residue" evidence="1">
    <location>
        <position position="80"/>
    </location>
</feature>
<gene>
    <name evidence="1" type="ORF">S06H3_48862</name>
</gene>
<dbReference type="AlphaFoldDB" id="X1QPB1"/>
<evidence type="ECO:0000313" key="1">
    <source>
        <dbReference type="EMBL" id="GAI45104.1"/>
    </source>
</evidence>
<name>X1QPB1_9ZZZZ</name>
<sequence>MDRLVKNVRASVNRKIFNRVYNSLTKKKIKLLNELLKTTPEYRRSGYNQLKSLPKNPTISHFKELLKHHEWLMSFGNINS</sequence>